<evidence type="ECO:0000259" key="1">
    <source>
        <dbReference type="Pfam" id="PF03184"/>
    </source>
</evidence>
<protein>
    <recommendedName>
        <fullName evidence="1">DDE-1 domain-containing protein</fullName>
    </recommendedName>
</protein>
<dbReference type="InterPro" id="IPR004875">
    <property type="entry name" value="DDE_SF_endonuclease_dom"/>
</dbReference>
<evidence type="ECO:0000313" key="3">
    <source>
        <dbReference type="Proteomes" id="UP001159363"/>
    </source>
</evidence>
<dbReference type="EMBL" id="JARBHB010000002">
    <property type="protein sequence ID" value="KAJ8894451.1"/>
    <property type="molecule type" value="Genomic_DNA"/>
</dbReference>
<keyword evidence="3" id="KW-1185">Reference proteome</keyword>
<accession>A0ABQ9ICU0</accession>
<gene>
    <name evidence="2" type="ORF">PR048_007105</name>
</gene>
<proteinExistence type="predicted"/>
<dbReference type="Pfam" id="PF03184">
    <property type="entry name" value="DDE_1"/>
    <property type="match status" value="1"/>
</dbReference>
<reference evidence="2 3" key="1">
    <citation type="submission" date="2023-02" db="EMBL/GenBank/DDBJ databases">
        <title>LHISI_Scaffold_Assembly.</title>
        <authorList>
            <person name="Stuart O.P."/>
            <person name="Cleave R."/>
            <person name="Magrath M.J.L."/>
            <person name="Mikheyev A.S."/>
        </authorList>
    </citation>
    <scope>NUCLEOTIDE SEQUENCE [LARGE SCALE GENOMIC DNA]</scope>
    <source>
        <strain evidence="2">Daus_M_001</strain>
        <tissue evidence="2">Leg muscle</tissue>
    </source>
</reference>
<name>A0ABQ9ICU0_9NEOP</name>
<feature type="domain" description="DDE-1" evidence="1">
    <location>
        <begin position="80"/>
        <end position="148"/>
    </location>
</feature>
<sequence>MHHVMYSTWRRLGCYIICCERGKLSWGGKYSKANVTVVLFCNEDGQYQTQVSGYRKICHTKMLQGSAIKNSGRFKTGKYLIAFPASNTSVLQPLNQGIIQCLKRKYRVRLVKYLICQCENKGLTVLDSICNICVSWDDIIPETIKNCFVKSGLG</sequence>
<evidence type="ECO:0000313" key="2">
    <source>
        <dbReference type="EMBL" id="KAJ8894451.1"/>
    </source>
</evidence>
<comment type="caution">
    <text evidence="2">The sequence shown here is derived from an EMBL/GenBank/DDBJ whole genome shotgun (WGS) entry which is preliminary data.</text>
</comment>
<dbReference type="Proteomes" id="UP001159363">
    <property type="component" value="Chromosome 2"/>
</dbReference>
<organism evidence="2 3">
    <name type="scientific">Dryococelus australis</name>
    <dbReference type="NCBI Taxonomy" id="614101"/>
    <lineage>
        <taxon>Eukaryota</taxon>
        <taxon>Metazoa</taxon>
        <taxon>Ecdysozoa</taxon>
        <taxon>Arthropoda</taxon>
        <taxon>Hexapoda</taxon>
        <taxon>Insecta</taxon>
        <taxon>Pterygota</taxon>
        <taxon>Neoptera</taxon>
        <taxon>Polyneoptera</taxon>
        <taxon>Phasmatodea</taxon>
        <taxon>Verophasmatodea</taxon>
        <taxon>Anareolatae</taxon>
        <taxon>Phasmatidae</taxon>
        <taxon>Eurycanthinae</taxon>
        <taxon>Dryococelus</taxon>
    </lineage>
</organism>